<dbReference type="STRING" id="126957.T1JNT9"/>
<dbReference type="EMBL" id="JH431715">
    <property type="status" value="NOT_ANNOTATED_CDS"/>
    <property type="molecule type" value="Genomic_DNA"/>
</dbReference>
<dbReference type="EnsemblMetazoa" id="SMAR015518-RA">
    <property type="protein sequence ID" value="SMAR015518-PA"/>
    <property type="gene ID" value="SMAR015518"/>
</dbReference>
<name>T1JNT9_STRMM</name>
<dbReference type="GO" id="GO:0009953">
    <property type="term" value="P:dorsal/ventral pattern formation"/>
    <property type="evidence" value="ECO:0007669"/>
    <property type="project" value="TreeGrafter"/>
</dbReference>
<dbReference type="GO" id="GO:0005615">
    <property type="term" value="C:extracellular space"/>
    <property type="evidence" value="ECO:0007669"/>
    <property type="project" value="TreeGrafter"/>
</dbReference>
<dbReference type="PhylomeDB" id="T1JNT9"/>
<dbReference type="InterPro" id="IPR029034">
    <property type="entry name" value="Cystine-knot_cytokine"/>
</dbReference>
<dbReference type="GO" id="GO:0045596">
    <property type="term" value="P:negative regulation of cell differentiation"/>
    <property type="evidence" value="ECO:0007669"/>
    <property type="project" value="InterPro"/>
</dbReference>
<evidence type="ECO:0000256" key="3">
    <source>
        <dbReference type="ARBA" id="ARBA00022473"/>
    </source>
</evidence>
<dbReference type="Gene3D" id="1.10.287.520">
    <property type="entry name" value="Helix hairpin bin"/>
    <property type="match status" value="1"/>
</dbReference>
<feature type="signal peptide" evidence="6">
    <location>
        <begin position="1"/>
        <end position="18"/>
    </location>
</feature>
<evidence type="ECO:0000313" key="7">
    <source>
        <dbReference type="EnsemblMetazoa" id="SMAR015518-PA"/>
    </source>
</evidence>
<reference evidence="7" key="2">
    <citation type="submission" date="2015-02" db="UniProtKB">
        <authorList>
            <consortium name="EnsemblMetazoa"/>
        </authorList>
    </citation>
    <scope>IDENTIFICATION</scope>
</reference>
<evidence type="ECO:0008006" key="9">
    <source>
        <dbReference type="Google" id="ProtNLM"/>
    </source>
</evidence>
<comment type="similarity">
    <text evidence="2">Belongs to the noggin family.</text>
</comment>
<dbReference type="OMA" id="YDPFWMS"/>
<dbReference type="InterPro" id="IPR008717">
    <property type="entry name" value="Noggin"/>
</dbReference>
<evidence type="ECO:0000256" key="2">
    <source>
        <dbReference type="ARBA" id="ARBA00007480"/>
    </source>
</evidence>
<dbReference type="PANTHER" id="PTHR10494">
    <property type="entry name" value="BONE MORPHOGENETIC PROTEIN INHIBITOR, NOGGIN"/>
    <property type="match status" value="1"/>
</dbReference>
<evidence type="ECO:0000256" key="5">
    <source>
        <dbReference type="ARBA" id="ARBA00022729"/>
    </source>
</evidence>
<dbReference type="SUPFAM" id="SSF57501">
    <property type="entry name" value="Cystine-knot cytokines"/>
    <property type="match status" value="1"/>
</dbReference>
<evidence type="ECO:0000313" key="8">
    <source>
        <dbReference type="Proteomes" id="UP000014500"/>
    </source>
</evidence>
<keyword evidence="4" id="KW-0964">Secreted</keyword>
<accession>T1JNT9</accession>
<comment type="subcellular location">
    <subcellularLocation>
        <location evidence="1">Secreted</location>
    </subcellularLocation>
</comment>
<dbReference type="GO" id="GO:0030514">
    <property type="term" value="P:negative regulation of BMP signaling pathway"/>
    <property type="evidence" value="ECO:0007669"/>
    <property type="project" value="InterPro"/>
</dbReference>
<reference evidence="8" key="1">
    <citation type="submission" date="2011-05" db="EMBL/GenBank/DDBJ databases">
        <authorList>
            <person name="Richards S.R."/>
            <person name="Qu J."/>
            <person name="Jiang H."/>
            <person name="Jhangiani S.N."/>
            <person name="Agravi P."/>
            <person name="Goodspeed R."/>
            <person name="Gross S."/>
            <person name="Mandapat C."/>
            <person name="Jackson L."/>
            <person name="Mathew T."/>
            <person name="Pu L."/>
            <person name="Thornton R."/>
            <person name="Saada N."/>
            <person name="Wilczek-Boney K.B."/>
            <person name="Lee S."/>
            <person name="Kovar C."/>
            <person name="Wu Y."/>
            <person name="Scherer S.E."/>
            <person name="Worley K.C."/>
            <person name="Muzny D.M."/>
            <person name="Gibbs R."/>
        </authorList>
    </citation>
    <scope>NUCLEOTIDE SEQUENCE</scope>
    <source>
        <strain evidence="8">Brora</strain>
    </source>
</reference>
<dbReference type="AlphaFoldDB" id="T1JNT9"/>
<evidence type="ECO:0000256" key="4">
    <source>
        <dbReference type="ARBA" id="ARBA00022525"/>
    </source>
</evidence>
<feature type="chain" id="PRO_5004580480" description="Noggin" evidence="6">
    <location>
        <begin position="19"/>
        <end position="211"/>
    </location>
</feature>
<organism evidence="7 8">
    <name type="scientific">Strigamia maritima</name>
    <name type="common">European centipede</name>
    <name type="synonym">Geophilus maritimus</name>
    <dbReference type="NCBI Taxonomy" id="126957"/>
    <lineage>
        <taxon>Eukaryota</taxon>
        <taxon>Metazoa</taxon>
        <taxon>Ecdysozoa</taxon>
        <taxon>Arthropoda</taxon>
        <taxon>Myriapoda</taxon>
        <taxon>Chilopoda</taxon>
        <taxon>Pleurostigmophora</taxon>
        <taxon>Geophilomorpha</taxon>
        <taxon>Linotaeniidae</taxon>
        <taxon>Strigamia</taxon>
    </lineage>
</organism>
<keyword evidence="3" id="KW-0217">Developmental protein</keyword>
<proteinExistence type="inferred from homology"/>
<dbReference type="HOGENOM" id="CLU_085186_1_0_1"/>
<evidence type="ECO:0000256" key="6">
    <source>
        <dbReference type="SAM" id="SignalP"/>
    </source>
</evidence>
<dbReference type="PROSITE" id="PS51257">
    <property type="entry name" value="PROKAR_LIPOPROTEIN"/>
    <property type="match status" value="1"/>
</dbReference>
<dbReference type="eggNOG" id="ENOG502RY1U">
    <property type="taxonomic scope" value="Eukaryota"/>
</dbReference>
<dbReference type="Pfam" id="PF05806">
    <property type="entry name" value="Noggin"/>
    <property type="match status" value="1"/>
</dbReference>
<evidence type="ECO:0000256" key="1">
    <source>
        <dbReference type="ARBA" id="ARBA00004613"/>
    </source>
</evidence>
<protein>
    <recommendedName>
        <fullName evidence="9">Noggin</fullName>
    </recommendedName>
</protein>
<dbReference type="Gene3D" id="2.10.90.10">
    <property type="entry name" value="Cystine-knot cytokines"/>
    <property type="match status" value="1"/>
</dbReference>
<dbReference type="PANTHER" id="PTHR10494:SF6">
    <property type="entry name" value="NOGGIN"/>
    <property type="match status" value="1"/>
</dbReference>
<dbReference type="Proteomes" id="UP000014500">
    <property type="component" value="Unassembled WGS sequence"/>
</dbReference>
<keyword evidence="8" id="KW-1185">Reference proteome</keyword>
<sequence length="211" mass="24592">MKRFILLCLSIILACVSARMTPTNITDLSRFSRRQRLLITNPDWTLRTPKKRQMNPKDLFPILGPFFDPQWMSVEKPKILVVNQLDVDASPQSKLRTDFKKLNFTAVLPEDNITALEEWFLKKVSCPVQFTWHDVGPLFWPRWIRRGNCFNDPNVPCSWPPGMQCVPAESSTIQVLRWVCTRRRSTDGTFSHKCQWIRVPYPVTAECFCSC</sequence>
<keyword evidence="5 6" id="KW-0732">Signal</keyword>